<name>A0A8K0DKY0_IGNLU</name>
<dbReference type="InterPro" id="IPR049012">
    <property type="entry name" value="Mutator_transp_dom"/>
</dbReference>
<evidence type="ECO:0000313" key="3">
    <source>
        <dbReference type="Proteomes" id="UP000801492"/>
    </source>
</evidence>
<dbReference type="AlphaFoldDB" id="A0A8K0DKY0"/>
<dbReference type="EMBL" id="VTPC01000584">
    <property type="protein sequence ID" value="KAF2905226.1"/>
    <property type="molecule type" value="Genomic_DNA"/>
</dbReference>
<accession>A0A8K0DKY0</accession>
<keyword evidence="3" id="KW-1185">Reference proteome</keyword>
<evidence type="ECO:0000259" key="1">
    <source>
        <dbReference type="Pfam" id="PF20700"/>
    </source>
</evidence>
<dbReference type="Proteomes" id="UP000801492">
    <property type="component" value="Unassembled WGS sequence"/>
</dbReference>
<organism evidence="2 3">
    <name type="scientific">Ignelater luminosus</name>
    <name type="common">Cucubano</name>
    <name type="synonym">Pyrophorus luminosus</name>
    <dbReference type="NCBI Taxonomy" id="2038154"/>
    <lineage>
        <taxon>Eukaryota</taxon>
        <taxon>Metazoa</taxon>
        <taxon>Ecdysozoa</taxon>
        <taxon>Arthropoda</taxon>
        <taxon>Hexapoda</taxon>
        <taxon>Insecta</taxon>
        <taxon>Pterygota</taxon>
        <taxon>Neoptera</taxon>
        <taxon>Endopterygota</taxon>
        <taxon>Coleoptera</taxon>
        <taxon>Polyphaga</taxon>
        <taxon>Elateriformia</taxon>
        <taxon>Elateroidea</taxon>
        <taxon>Elateridae</taxon>
        <taxon>Agrypninae</taxon>
        <taxon>Pyrophorini</taxon>
        <taxon>Ignelater</taxon>
    </lineage>
</organism>
<dbReference type="Pfam" id="PF20700">
    <property type="entry name" value="Mutator"/>
    <property type="match status" value="1"/>
</dbReference>
<feature type="domain" description="Mutator-like transposase" evidence="1">
    <location>
        <begin position="3"/>
        <end position="126"/>
    </location>
</feature>
<protein>
    <recommendedName>
        <fullName evidence="1">Mutator-like transposase domain-containing protein</fullName>
    </recommendedName>
</protein>
<reference evidence="2" key="1">
    <citation type="submission" date="2019-08" db="EMBL/GenBank/DDBJ databases">
        <title>The genome of the North American firefly Photinus pyralis.</title>
        <authorList>
            <consortium name="Photinus pyralis genome working group"/>
            <person name="Fallon T.R."/>
            <person name="Sander Lower S.E."/>
            <person name="Weng J.-K."/>
        </authorList>
    </citation>
    <scope>NUCLEOTIDE SEQUENCE</scope>
    <source>
        <strain evidence="2">TRF0915ILg1</strain>
        <tissue evidence="2">Whole body</tissue>
    </source>
</reference>
<dbReference type="OrthoDB" id="6431392at2759"/>
<comment type="caution">
    <text evidence="2">The sequence shown here is derived from an EMBL/GenBank/DDBJ whole genome shotgun (WGS) entry which is preliminary data.</text>
</comment>
<sequence>MYVVKELRKGLQSSFELKCKMCGITTTLLTENPEEGILNIKLAVTLACVSTGVGYAQLDELAAAINMPNMSDKTYCSYHEQVSDIICQTAWVTIEEAGKEEARLARDLGEVDKDQIPNITVITDGA</sequence>
<gene>
    <name evidence="2" type="ORF">ILUMI_00950</name>
</gene>
<proteinExistence type="predicted"/>
<evidence type="ECO:0000313" key="2">
    <source>
        <dbReference type="EMBL" id="KAF2905226.1"/>
    </source>
</evidence>